<evidence type="ECO:0000313" key="4">
    <source>
        <dbReference type="EMBL" id="BBZ29722.1"/>
    </source>
</evidence>
<dbReference type="HAMAP" id="MF_00302">
    <property type="entry name" value="ClpS"/>
    <property type="match status" value="1"/>
</dbReference>
<reference evidence="4 5" key="1">
    <citation type="journal article" date="2019" name="Emerg. Microbes Infect.">
        <title>Comprehensive subspecies identification of 175 nontuberculous mycobacteria species based on 7547 genomic profiles.</title>
        <authorList>
            <person name="Matsumoto Y."/>
            <person name="Kinjo T."/>
            <person name="Motooka D."/>
            <person name="Nabeya D."/>
            <person name="Jung N."/>
            <person name="Uechi K."/>
            <person name="Horii T."/>
            <person name="Iida T."/>
            <person name="Fujita J."/>
            <person name="Nakamura S."/>
        </authorList>
    </citation>
    <scope>NUCLEOTIDE SEQUENCE [LARGE SCALE GENOMIC DNA]</scope>
    <source>
        <strain evidence="4 5">JCM 13574</strain>
    </source>
</reference>
<evidence type="ECO:0000256" key="2">
    <source>
        <dbReference type="SAM" id="MobiDB-lite"/>
    </source>
</evidence>
<accession>A0A7I7XKT6</accession>
<evidence type="ECO:0000259" key="3">
    <source>
        <dbReference type="Pfam" id="PF02617"/>
    </source>
</evidence>
<evidence type="ECO:0000313" key="5">
    <source>
        <dbReference type="Proteomes" id="UP000466517"/>
    </source>
</evidence>
<dbReference type="InterPro" id="IPR014719">
    <property type="entry name" value="Ribosomal_bL12_C/ClpS-like"/>
</dbReference>
<dbReference type="KEGG" id="mmag:MMAD_40170"/>
<dbReference type="InterPro" id="IPR003769">
    <property type="entry name" value="ClpS_core"/>
</dbReference>
<dbReference type="Gene3D" id="3.30.1390.10">
    <property type="match status" value="1"/>
</dbReference>
<dbReference type="SUPFAM" id="SSF54736">
    <property type="entry name" value="ClpS-like"/>
    <property type="match status" value="1"/>
</dbReference>
<dbReference type="Proteomes" id="UP000466517">
    <property type="component" value="Chromosome"/>
</dbReference>
<feature type="domain" description="Adaptor protein ClpS core" evidence="3">
    <location>
        <begin position="77"/>
        <end position="148"/>
    </location>
</feature>
<dbReference type="InterPro" id="IPR022935">
    <property type="entry name" value="ClpS"/>
</dbReference>
<dbReference type="AlphaFoldDB" id="A0A7I7XKT6"/>
<feature type="compositionally biased region" description="Low complexity" evidence="2">
    <location>
        <begin position="34"/>
        <end position="43"/>
    </location>
</feature>
<comment type="subunit">
    <text evidence="1">Binds to the N-terminal domain of the chaperone ClpA.</text>
</comment>
<dbReference type="NCBIfam" id="NF000668">
    <property type="entry name" value="PRK00033.1-1"/>
    <property type="match status" value="1"/>
</dbReference>
<sequence>MLAGSMRKRSSVLAGSSRKRSSVLAGSSRKRSSVPTAPTVAVPTPQPRPSILGGMVTPARTQPGTREERDVEVTEATESPWVTLVWDDPVNLMSYVTYVFQKLFGYSEPHATKLMMQVHEEGKAVVSAGSRESMEIDVTKLHAAGLWATMQQDR</sequence>
<dbReference type="GO" id="GO:0006508">
    <property type="term" value="P:proteolysis"/>
    <property type="evidence" value="ECO:0007669"/>
    <property type="project" value="UniProtKB-UniRule"/>
</dbReference>
<keyword evidence="5" id="KW-1185">Reference proteome</keyword>
<feature type="region of interest" description="Disordered" evidence="2">
    <location>
        <begin position="1"/>
        <end position="74"/>
    </location>
</feature>
<protein>
    <recommendedName>
        <fullName evidence="1">ATP-dependent Clp protease adapter protein ClpS</fullName>
    </recommendedName>
</protein>
<dbReference type="EMBL" id="AP022610">
    <property type="protein sequence ID" value="BBZ29722.1"/>
    <property type="molecule type" value="Genomic_DNA"/>
</dbReference>
<comment type="function">
    <text evidence="1">Involved in the modulation of the specificity of the ClpAP-mediated ATP-dependent protein degradation.</text>
</comment>
<organism evidence="4 5">
    <name type="scientific">Mycolicibacterium madagascariense</name>
    <dbReference type="NCBI Taxonomy" id="212765"/>
    <lineage>
        <taxon>Bacteria</taxon>
        <taxon>Bacillati</taxon>
        <taxon>Actinomycetota</taxon>
        <taxon>Actinomycetes</taxon>
        <taxon>Mycobacteriales</taxon>
        <taxon>Mycobacteriaceae</taxon>
        <taxon>Mycolicibacterium</taxon>
    </lineage>
</organism>
<evidence type="ECO:0000256" key="1">
    <source>
        <dbReference type="HAMAP-Rule" id="MF_00302"/>
    </source>
</evidence>
<comment type="similarity">
    <text evidence="1">Belongs to the ClpS family.</text>
</comment>
<dbReference type="PANTHER" id="PTHR33473:SF19">
    <property type="entry name" value="ATP-DEPENDENT CLP PROTEASE ADAPTER PROTEIN CLPS"/>
    <property type="match status" value="1"/>
</dbReference>
<name>A0A7I7XKT6_9MYCO</name>
<gene>
    <name evidence="1" type="primary">clpS</name>
    <name evidence="4" type="ORF">MMAD_40170</name>
</gene>
<dbReference type="Pfam" id="PF02617">
    <property type="entry name" value="ClpS"/>
    <property type="match status" value="1"/>
</dbReference>
<dbReference type="GO" id="GO:0030163">
    <property type="term" value="P:protein catabolic process"/>
    <property type="evidence" value="ECO:0007669"/>
    <property type="project" value="InterPro"/>
</dbReference>
<feature type="compositionally biased region" description="Basic residues" evidence="2">
    <location>
        <begin position="1"/>
        <end position="10"/>
    </location>
</feature>
<proteinExistence type="inferred from homology"/>
<dbReference type="PANTHER" id="PTHR33473">
    <property type="entry name" value="ATP-DEPENDENT CLP PROTEASE ADAPTER PROTEIN CLPS1, CHLOROPLASTIC"/>
    <property type="match status" value="1"/>
</dbReference>